<dbReference type="InterPro" id="IPR051504">
    <property type="entry name" value="Plant_metabolite_acyltrans"/>
</dbReference>
<keyword evidence="5" id="KW-1185">Reference proteome</keyword>
<evidence type="ECO:0000256" key="3">
    <source>
        <dbReference type="SAM" id="MobiDB-lite"/>
    </source>
</evidence>
<dbReference type="STRING" id="3708.A0A078FF22"/>
<keyword evidence="2" id="KW-0012">Acyltransferase</keyword>
<dbReference type="Pfam" id="PF02458">
    <property type="entry name" value="Transferase"/>
    <property type="match status" value="1"/>
</dbReference>
<accession>A0A078FF22</accession>
<dbReference type="Gramene" id="CDY11577">
    <property type="protein sequence ID" value="CDY11577"/>
    <property type="gene ID" value="GSBRNA2T00049683001"/>
</dbReference>
<evidence type="ECO:0000313" key="5">
    <source>
        <dbReference type="Proteomes" id="UP000028999"/>
    </source>
</evidence>
<dbReference type="EMBL" id="LK032012">
    <property type="protein sequence ID" value="CDY11577.1"/>
    <property type="molecule type" value="Genomic_DNA"/>
</dbReference>
<keyword evidence="1" id="KW-0808">Transferase</keyword>
<organism evidence="4 5">
    <name type="scientific">Brassica napus</name>
    <name type="common">Rape</name>
    <dbReference type="NCBI Taxonomy" id="3708"/>
    <lineage>
        <taxon>Eukaryota</taxon>
        <taxon>Viridiplantae</taxon>
        <taxon>Streptophyta</taxon>
        <taxon>Embryophyta</taxon>
        <taxon>Tracheophyta</taxon>
        <taxon>Spermatophyta</taxon>
        <taxon>Magnoliopsida</taxon>
        <taxon>eudicotyledons</taxon>
        <taxon>Gunneridae</taxon>
        <taxon>Pentapetalae</taxon>
        <taxon>rosids</taxon>
        <taxon>malvids</taxon>
        <taxon>Brassicales</taxon>
        <taxon>Brassicaceae</taxon>
        <taxon>Brassiceae</taxon>
        <taxon>Brassica</taxon>
    </lineage>
</organism>
<protein>
    <submittedName>
        <fullName evidence="4">BnaC06g31620D protein</fullName>
    </submittedName>
</protein>
<gene>
    <name evidence="4" type="primary">BnaC06g31620D</name>
    <name evidence="4" type="ORF">GSBRNA2T00049683001</name>
</gene>
<dbReference type="PaxDb" id="3708-A0A078FF22"/>
<dbReference type="GO" id="GO:0016747">
    <property type="term" value="F:acyltransferase activity, transferring groups other than amino-acyl groups"/>
    <property type="evidence" value="ECO:0007669"/>
    <property type="project" value="UniProtKB-ARBA"/>
</dbReference>
<evidence type="ECO:0000256" key="2">
    <source>
        <dbReference type="ARBA" id="ARBA00023315"/>
    </source>
</evidence>
<sequence>MTTIQVVEVARVTPAAVESDSVLNSAHSLTIPLTFFDLPWLMLNPVKRVFFYKITALTREHFHSSILPKLNLSFSLVLRSYLPLSGRITWDPNEPKPSIVVSENDAVSVTVAETRADFSLLSGYGQRPASDVHALIPELPVSIDSATVLSIQITLFPGDGFSIGVAAHHGVSDGKTSTMFIKAWAHLCKLDNNAVSLPANLTPSFDRSLVNVNDLTELDEEMIQITKTRSLCPNPGREIGDDVRARRWGRSPGRPGSEYTRRISGGVDP</sequence>
<proteinExistence type="predicted"/>
<dbReference type="Proteomes" id="UP000028999">
    <property type="component" value="Unassembled WGS sequence"/>
</dbReference>
<name>A0A078FF22_BRANA</name>
<dbReference type="PANTHER" id="PTHR31625">
    <property type="match status" value="1"/>
</dbReference>
<dbReference type="InterPro" id="IPR023213">
    <property type="entry name" value="CAT-like_dom_sf"/>
</dbReference>
<evidence type="ECO:0000313" key="4">
    <source>
        <dbReference type="EMBL" id="CDY11577.1"/>
    </source>
</evidence>
<dbReference type="AlphaFoldDB" id="A0A078FF22"/>
<dbReference type="OMA" id="TICCSTG"/>
<evidence type="ECO:0000256" key="1">
    <source>
        <dbReference type="ARBA" id="ARBA00022679"/>
    </source>
</evidence>
<reference evidence="4 5" key="1">
    <citation type="journal article" date="2014" name="Science">
        <title>Plant genetics. Early allopolyploid evolution in the post-Neolithic Brassica napus oilseed genome.</title>
        <authorList>
            <person name="Chalhoub B."/>
            <person name="Denoeud F."/>
            <person name="Liu S."/>
            <person name="Parkin I.A."/>
            <person name="Tang H."/>
            <person name="Wang X."/>
            <person name="Chiquet J."/>
            <person name="Belcram H."/>
            <person name="Tong C."/>
            <person name="Samans B."/>
            <person name="Correa M."/>
            <person name="Da Silva C."/>
            <person name="Just J."/>
            <person name="Falentin C."/>
            <person name="Koh C.S."/>
            <person name="Le Clainche I."/>
            <person name="Bernard M."/>
            <person name="Bento P."/>
            <person name="Noel B."/>
            <person name="Labadie K."/>
            <person name="Alberti A."/>
            <person name="Charles M."/>
            <person name="Arnaud D."/>
            <person name="Guo H."/>
            <person name="Daviaud C."/>
            <person name="Alamery S."/>
            <person name="Jabbari K."/>
            <person name="Zhao M."/>
            <person name="Edger P.P."/>
            <person name="Chelaifa H."/>
            <person name="Tack D."/>
            <person name="Lassalle G."/>
            <person name="Mestiri I."/>
            <person name="Schnel N."/>
            <person name="Le Paslier M.C."/>
            <person name="Fan G."/>
            <person name="Renault V."/>
            <person name="Bayer P.E."/>
            <person name="Golicz A.A."/>
            <person name="Manoli S."/>
            <person name="Lee T.H."/>
            <person name="Thi V.H."/>
            <person name="Chalabi S."/>
            <person name="Hu Q."/>
            <person name="Fan C."/>
            <person name="Tollenaere R."/>
            <person name="Lu Y."/>
            <person name="Battail C."/>
            <person name="Shen J."/>
            <person name="Sidebottom C.H."/>
            <person name="Wang X."/>
            <person name="Canaguier A."/>
            <person name="Chauveau A."/>
            <person name="Berard A."/>
            <person name="Deniot G."/>
            <person name="Guan M."/>
            <person name="Liu Z."/>
            <person name="Sun F."/>
            <person name="Lim Y.P."/>
            <person name="Lyons E."/>
            <person name="Town C.D."/>
            <person name="Bancroft I."/>
            <person name="Wang X."/>
            <person name="Meng J."/>
            <person name="Ma J."/>
            <person name="Pires J.C."/>
            <person name="King G.J."/>
            <person name="Brunel D."/>
            <person name="Delourme R."/>
            <person name="Renard M."/>
            <person name="Aury J.M."/>
            <person name="Adams K.L."/>
            <person name="Batley J."/>
            <person name="Snowdon R.J."/>
            <person name="Tost J."/>
            <person name="Edwards D."/>
            <person name="Zhou Y."/>
            <person name="Hua W."/>
            <person name="Sharpe A.G."/>
            <person name="Paterson A.H."/>
            <person name="Guan C."/>
            <person name="Wincker P."/>
        </authorList>
    </citation>
    <scope>NUCLEOTIDE SEQUENCE [LARGE SCALE GENOMIC DNA]</scope>
    <source>
        <strain evidence="5">cv. Darmor-bzh</strain>
    </source>
</reference>
<dbReference type="Gene3D" id="3.30.559.10">
    <property type="entry name" value="Chloramphenicol acetyltransferase-like domain"/>
    <property type="match status" value="1"/>
</dbReference>
<feature type="region of interest" description="Disordered" evidence="3">
    <location>
        <begin position="246"/>
        <end position="269"/>
    </location>
</feature>